<keyword evidence="3" id="KW-1185">Reference proteome</keyword>
<proteinExistence type="predicted"/>
<dbReference type="Proteomes" id="UP000322110">
    <property type="component" value="Unassembled WGS sequence"/>
</dbReference>
<dbReference type="EMBL" id="VUKA01000090">
    <property type="protein sequence ID" value="KAA2211148.1"/>
    <property type="molecule type" value="Genomic_DNA"/>
</dbReference>
<evidence type="ECO:0000313" key="3">
    <source>
        <dbReference type="Proteomes" id="UP000322110"/>
    </source>
</evidence>
<gene>
    <name evidence="2" type="ORF">F0Q34_21665</name>
    <name evidence="1" type="ORF">F0Q34_21670</name>
</gene>
<dbReference type="AlphaFoldDB" id="A0A5B2TBI6"/>
<accession>A0A5B2TBI6</accession>
<evidence type="ECO:0000313" key="1">
    <source>
        <dbReference type="EMBL" id="KAA2211148.1"/>
    </source>
</evidence>
<dbReference type="EMBL" id="VUKA01000089">
    <property type="protein sequence ID" value="KAA2211150.1"/>
    <property type="molecule type" value="Genomic_DNA"/>
</dbReference>
<feature type="non-terminal residue" evidence="2">
    <location>
        <position position="29"/>
    </location>
</feature>
<reference evidence="2 3" key="1">
    <citation type="journal article" date="2015" name="Int. J. Syst. Evol. Microbiol.">
        <title>Roseomonas oryzae sp. nov., isolated from paddy rhizosphere soil.</title>
        <authorList>
            <person name="Ramaprasad E.V."/>
            <person name="Sasikala Ch."/>
            <person name="Ramana Ch.V."/>
        </authorList>
    </citation>
    <scope>NUCLEOTIDE SEQUENCE [LARGE SCALE GENOMIC DNA]</scope>
    <source>
        <strain evidence="2 3">KCTC 42542</strain>
    </source>
</reference>
<sequence length="29" mass="3276">MCNLYSMTSSQQAIRALMQVMDDRTGNLP</sequence>
<comment type="caution">
    <text evidence="2">The sequence shown here is derived from an EMBL/GenBank/DDBJ whole genome shotgun (WGS) entry which is preliminary data.</text>
</comment>
<name>A0A5B2TBI6_9PROT</name>
<reference evidence="2" key="2">
    <citation type="submission" date="2019-09" db="EMBL/GenBank/DDBJ databases">
        <authorList>
            <person name="Shi Y."/>
            <person name="Zhang Y."/>
        </authorList>
    </citation>
    <scope>NUCLEOTIDE SEQUENCE</scope>
    <source>
        <strain evidence="2">KCTC 42542</strain>
    </source>
</reference>
<evidence type="ECO:0000313" key="2">
    <source>
        <dbReference type="EMBL" id="KAA2211150.1"/>
    </source>
</evidence>
<protein>
    <submittedName>
        <fullName evidence="2">SOS response-associated peptidase</fullName>
    </submittedName>
</protein>
<organism evidence="2 3">
    <name type="scientific">Teichococcus oryzae</name>
    <dbReference type="NCBI Taxonomy" id="1608942"/>
    <lineage>
        <taxon>Bacteria</taxon>
        <taxon>Pseudomonadati</taxon>
        <taxon>Pseudomonadota</taxon>
        <taxon>Alphaproteobacteria</taxon>
        <taxon>Acetobacterales</taxon>
        <taxon>Roseomonadaceae</taxon>
        <taxon>Roseomonas</taxon>
    </lineage>
</organism>